<reference evidence="2 3" key="1">
    <citation type="submission" date="2019-01" db="EMBL/GenBank/DDBJ databases">
        <authorList>
            <consortium name="Pathogen Informatics"/>
        </authorList>
    </citation>
    <scope>NUCLEOTIDE SEQUENCE [LARGE SCALE GENOMIC DNA]</scope>
    <source>
        <strain evidence="2 3">NCTC10118</strain>
    </source>
</reference>
<sequence>MHFNPNQAREIIMAHYKEPKFKAKLEANFQTYFSTTCSDKLQLSLKFENNYLTKAKFDGHGCAIFVASTDILLDILLNKSKTEILEIISLYTEFLNDPSKYTQETIKDLAGLWVFFNVKKHLSRLNCALLSANSIKEEIEKTL</sequence>
<dbReference type="GO" id="GO:0016226">
    <property type="term" value="P:iron-sulfur cluster assembly"/>
    <property type="evidence" value="ECO:0007669"/>
    <property type="project" value="InterPro"/>
</dbReference>
<dbReference type="Pfam" id="PF01592">
    <property type="entry name" value="NifU_N"/>
    <property type="match status" value="1"/>
</dbReference>
<keyword evidence="3" id="KW-1185">Reference proteome</keyword>
<dbReference type="GO" id="GO:0005506">
    <property type="term" value="F:iron ion binding"/>
    <property type="evidence" value="ECO:0007669"/>
    <property type="project" value="InterPro"/>
</dbReference>
<dbReference type="RefSeq" id="WP_129621193.1">
    <property type="nucleotide sequence ID" value="NZ_LR214972.1"/>
</dbReference>
<name>A0A449AD75_9BACT</name>
<protein>
    <submittedName>
        <fullName evidence="2">Nitrogen fixation protein nifu</fullName>
    </submittedName>
</protein>
<dbReference type="Gene3D" id="3.90.1010.10">
    <property type="match status" value="1"/>
</dbReference>
<dbReference type="InterPro" id="IPR002871">
    <property type="entry name" value="NIF_FeS_clus_asmbl_NifU_N"/>
</dbReference>
<dbReference type="EMBL" id="LR214972">
    <property type="protein sequence ID" value="VEU63001.1"/>
    <property type="molecule type" value="Genomic_DNA"/>
</dbReference>
<dbReference type="AlphaFoldDB" id="A0A449AD75"/>
<accession>A0A449AD75</accession>
<evidence type="ECO:0000313" key="3">
    <source>
        <dbReference type="Proteomes" id="UP000289952"/>
    </source>
</evidence>
<dbReference type="GO" id="GO:0051536">
    <property type="term" value="F:iron-sulfur cluster binding"/>
    <property type="evidence" value="ECO:0007669"/>
    <property type="project" value="InterPro"/>
</dbReference>
<dbReference type="OrthoDB" id="9804157at2"/>
<proteinExistence type="predicted"/>
<feature type="domain" description="NIF system FeS cluster assembly NifU N-terminal" evidence="1">
    <location>
        <begin position="9"/>
        <end position="87"/>
    </location>
</feature>
<dbReference type="Proteomes" id="UP000289952">
    <property type="component" value="Chromosome"/>
</dbReference>
<evidence type="ECO:0000313" key="2">
    <source>
        <dbReference type="EMBL" id="VEU63001.1"/>
    </source>
</evidence>
<gene>
    <name evidence="2" type="primary">nifU</name>
    <name evidence="2" type="ORF">NCTC10118_00243</name>
</gene>
<dbReference type="SUPFAM" id="SSF82649">
    <property type="entry name" value="SufE/NifU"/>
    <property type="match status" value="1"/>
</dbReference>
<dbReference type="CDD" id="cd06664">
    <property type="entry name" value="IscU_like"/>
    <property type="match status" value="1"/>
</dbReference>
<evidence type="ECO:0000259" key="1">
    <source>
        <dbReference type="Pfam" id="PF01592"/>
    </source>
</evidence>
<organism evidence="2 3">
    <name type="scientific">Mycoplasmopsis bovirhinis</name>
    <dbReference type="NCBI Taxonomy" id="29553"/>
    <lineage>
        <taxon>Bacteria</taxon>
        <taxon>Bacillati</taxon>
        <taxon>Mycoplasmatota</taxon>
        <taxon>Mycoplasmoidales</taxon>
        <taxon>Metamycoplasmataceae</taxon>
        <taxon>Mycoplasmopsis</taxon>
    </lineage>
</organism>